<sequence length="269" mass="30493">MHVITRYFDCRPAYASISLAHLNVPRLMTNHNSATALELVLDSHAKENPREYLSLIKYPNQEDDQAAQMTTLIFHYFNNESVDLKVALADHITEHPQILYLAGTVCHQPGEDCDEPQCKVTVANREAWKNRMEESLVFGYRVGFEGCLGGHVKAKGDYIQLNDTGRCLIFFYCPGRGQITVTVSVRYTKAPSPTELKATLKFDVGGTPPTETRDVPAREDGREGELEGVVFSFPNMQRGTGRIMIRRDWGNTWEIYGHVELKWRSSRPV</sequence>
<organism evidence="1 2">
    <name type="scientific">Paramarasmius palmivorus</name>
    <dbReference type="NCBI Taxonomy" id="297713"/>
    <lineage>
        <taxon>Eukaryota</taxon>
        <taxon>Fungi</taxon>
        <taxon>Dikarya</taxon>
        <taxon>Basidiomycota</taxon>
        <taxon>Agaricomycotina</taxon>
        <taxon>Agaricomycetes</taxon>
        <taxon>Agaricomycetidae</taxon>
        <taxon>Agaricales</taxon>
        <taxon>Marasmiineae</taxon>
        <taxon>Marasmiaceae</taxon>
        <taxon>Paramarasmius</taxon>
    </lineage>
</organism>
<dbReference type="EMBL" id="JAYKXP010000270">
    <property type="protein sequence ID" value="KAK7016991.1"/>
    <property type="molecule type" value="Genomic_DNA"/>
</dbReference>
<keyword evidence="2" id="KW-1185">Reference proteome</keyword>
<evidence type="ECO:0000313" key="1">
    <source>
        <dbReference type="EMBL" id="KAK7016991.1"/>
    </source>
</evidence>
<evidence type="ECO:0000313" key="2">
    <source>
        <dbReference type="Proteomes" id="UP001383192"/>
    </source>
</evidence>
<proteinExistence type="predicted"/>
<gene>
    <name evidence="1" type="ORF">VNI00_018773</name>
</gene>
<reference evidence="1 2" key="1">
    <citation type="submission" date="2024-01" db="EMBL/GenBank/DDBJ databases">
        <title>A draft genome for a cacao thread blight-causing isolate of Paramarasmius palmivorus.</title>
        <authorList>
            <person name="Baruah I.K."/>
            <person name="Bukari Y."/>
            <person name="Amoako-Attah I."/>
            <person name="Meinhardt L.W."/>
            <person name="Bailey B.A."/>
            <person name="Cohen S.P."/>
        </authorList>
    </citation>
    <scope>NUCLEOTIDE SEQUENCE [LARGE SCALE GENOMIC DNA]</scope>
    <source>
        <strain evidence="1 2">GH-12</strain>
    </source>
</reference>
<name>A0AAW0AV39_9AGAR</name>
<dbReference type="AlphaFoldDB" id="A0AAW0AV39"/>
<comment type="caution">
    <text evidence="1">The sequence shown here is derived from an EMBL/GenBank/DDBJ whole genome shotgun (WGS) entry which is preliminary data.</text>
</comment>
<protein>
    <submittedName>
        <fullName evidence="1">Uncharacterized protein</fullName>
    </submittedName>
</protein>
<dbReference type="Proteomes" id="UP001383192">
    <property type="component" value="Unassembled WGS sequence"/>
</dbReference>
<accession>A0AAW0AV39</accession>